<keyword evidence="2" id="KW-1185">Reference proteome</keyword>
<dbReference type="Proteomes" id="UP000565745">
    <property type="component" value="Unassembled WGS sequence"/>
</dbReference>
<comment type="caution">
    <text evidence="1">The sequence shown here is derived from an EMBL/GenBank/DDBJ whole genome shotgun (WGS) entry which is preliminary data.</text>
</comment>
<accession>A0A7W6Q5A6</accession>
<evidence type="ECO:0000313" key="1">
    <source>
        <dbReference type="EMBL" id="MBB4175074.1"/>
    </source>
</evidence>
<proteinExistence type="predicted"/>
<name>A0A7W6Q5A6_9RHOB</name>
<sequence length="71" mass="8214">MIRLERGIALAQLERTSDARSDFAAALRFMVNKGQASWLRDEHLRRIARLRGTRTEALWRSVLDGLIADEY</sequence>
<dbReference type="EMBL" id="JACIFU010000003">
    <property type="protein sequence ID" value="MBB4175074.1"/>
    <property type="molecule type" value="Genomic_DNA"/>
</dbReference>
<reference evidence="1 2" key="1">
    <citation type="submission" date="2020-08" db="EMBL/GenBank/DDBJ databases">
        <title>Genomic Encyclopedia of Type Strains, Phase IV (KMG-IV): sequencing the most valuable type-strain genomes for metagenomic binning, comparative biology and taxonomic classification.</title>
        <authorList>
            <person name="Goeker M."/>
        </authorList>
    </citation>
    <scope>NUCLEOTIDE SEQUENCE [LARGE SCALE GENOMIC DNA]</scope>
    <source>
        <strain evidence="1 2">DSM 101015</strain>
    </source>
</reference>
<evidence type="ECO:0000313" key="2">
    <source>
        <dbReference type="Proteomes" id="UP000565745"/>
    </source>
</evidence>
<gene>
    <name evidence="1" type="ORF">GGR93_002862</name>
</gene>
<protein>
    <submittedName>
        <fullName evidence="1">Uncharacterized protein</fullName>
    </submittedName>
</protein>
<dbReference type="AlphaFoldDB" id="A0A7W6Q5A6"/>
<organism evidence="1 2">
    <name type="scientific">Sulfitobacter noctilucicola</name>
    <dbReference type="NCBI Taxonomy" id="1342301"/>
    <lineage>
        <taxon>Bacteria</taxon>
        <taxon>Pseudomonadati</taxon>
        <taxon>Pseudomonadota</taxon>
        <taxon>Alphaproteobacteria</taxon>
        <taxon>Rhodobacterales</taxon>
        <taxon>Roseobacteraceae</taxon>
        <taxon>Sulfitobacter</taxon>
    </lineage>
</organism>